<feature type="non-terminal residue" evidence="4">
    <location>
        <position position="1"/>
    </location>
</feature>
<sequence length="280" mass="31538">IVTMNVKQADFISDLWASTIRDNPAAREYEAKWADTISPFFVKNLENVQGDERDHIIISTVYGPQERGGPVAQRFGPIVQANGHRRLNVLFTRARERIDLFSSMTSSDIRTDERSSEGVRVLKDYLSYANTGILESSSQIEGEPDSDFEIAVAERLRQRGFITTHQVGASGFRIDIGVEHEKYPHGYVAGIECDGRAYHSSRSARDNDILRQELLENQGWTILRVWSTDWFANPDSETNKLVAKLSDLIRSANQKLASSRPSHTQFAEIKRPAAPDGIED</sequence>
<dbReference type="FunFam" id="3.40.960.10:FF:000002">
    <property type="entry name" value="DNA helicase related protein"/>
    <property type="match status" value="1"/>
</dbReference>
<gene>
    <name evidence="4" type="ORF">METZ01_LOCUS405460</name>
</gene>
<protein>
    <submittedName>
        <fullName evidence="4">Uncharacterized protein</fullName>
    </submittedName>
</protein>
<evidence type="ECO:0000259" key="2">
    <source>
        <dbReference type="Pfam" id="PF13087"/>
    </source>
</evidence>
<feature type="region of interest" description="Disordered" evidence="1">
    <location>
        <begin position="256"/>
        <end position="280"/>
    </location>
</feature>
<dbReference type="Gene3D" id="3.40.50.300">
    <property type="entry name" value="P-loop containing nucleotide triphosphate hydrolases"/>
    <property type="match status" value="1"/>
</dbReference>
<organism evidence="4">
    <name type="scientific">marine metagenome</name>
    <dbReference type="NCBI Taxonomy" id="408172"/>
    <lineage>
        <taxon>unclassified sequences</taxon>
        <taxon>metagenomes</taxon>
        <taxon>ecological metagenomes</taxon>
    </lineage>
</organism>
<dbReference type="AlphaFoldDB" id="A0A382W191"/>
<dbReference type="InterPro" id="IPR041679">
    <property type="entry name" value="DNA2/NAM7-like_C"/>
</dbReference>
<dbReference type="EMBL" id="UINC01156281">
    <property type="protein sequence ID" value="SVD52606.1"/>
    <property type="molecule type" value="Genomic_DNA"/>
</dbReference>
<dbReference type="SUPFAM" id="SSF52980">
    <property type="entry name" value="Restriction endonuclease-like"/>
    <property type="match status" value="1"/>
</dbReference>
<feature type="compositionally biased region" description="Polar residues" evidence="1">
    <location>
        <begin position="256"/>
        <end position="265"/>
    </location>
</feature>
<dbReference type="Pfam" id="PF13087">
    <property type="entry name" value="AAA_12"/>
    <property type="match status" value="1"/>
</dbReference>
<dbReference type="Pfam" id="PF18741">
    <property type="entry name" value="MTES_1575"/>
    <property type="match status" value="1"/>
</dbReference>
<proteinExistence type="predicted"/>
<evidence type="ECO:0000313" key="4">
    <source>
        <dbReference type="EMBL" id="SVD52606.1"/>
    </source>
</evidence>
<dbReference type="InterPro" id="IPR049468">
    <property type="entry name" value="Restrct_endonuc-II-like_dom"/>
</dbReference>
<feature type="non-terminal residue" evidence="4">
    <location>
        <position position="280"/>
    </location>
</feature>
<evidence type="ECO:0000259" key="3">
    <source>
        <dbReference type="Pfam" id="PF18741"/>
    </source>
</evidence>
<dbReference type="Gene3D" id="3.40.960.10">
    <property type="entry name" value="VSR Endonuclease"/>
    <property type="match status" value="1"/>
</dbReference>
<name>A0A382W191_9ZZZZ</name>
<feature type="domain" description="Restriction endonuclease type II-like" evidence="3">
    <location>
        <begin position="148"/>
        <end position="245"/>
    </location>
</feature>
<dbReference type="InterPro" id="IPR027417">
    <property type="entry name" value="P-loop_NTPase"/>
</dbReference>
<feature type="domain" description="DNA2/NAM7 helicase-like C-terminal" evidence="2">
    <location>
        <begin position="1"/>
        <end position="98"/>
    </location>
</feature>
<evidence type="ECO:0000256" key="1">
    <source>
        <dbReference type="SAM" id="MobiDB-lite"/>
    </source>
</evidence>
<reference evidence="4" key="1">
    <citation type="submission" date="2018-05" db="EMBL/GenBank/DDBJ databases">
        <authorList>
            <person name="Lanie J.A."/>
            <person name="Ng W.-L."/>
            <person name="Kazmierczak K.M."/>
            <person name="Andrzejewski T.M."/>
            <person name="Davidsen T.M."/>
            <person name="Wayne K.J."/>
            <person name="Tettelin H."/>
            <person name="Glass J.I."/>
            <person name="Rusch D."/>
            <person name="Podicherti R."/>
            <person name="Tsui H.-C.T."/>
            <person name="Winkler M.E."/>
        </authorList>
    </citation>
    <scope>NUCLEOTIDE SEQUENCE</scope>
</reference>
<accession>A0A382W191</accession>
<dbReference type="InterPro" id="IPR011335">
    <property type="entry name" value="Restrct_endonuc-II-like"/>
</dbReference>